<gene>
    <name evidence="1" type="ORF">DVW87_02805</name>
</gene>
<evidence type="ECO:0000313" key="1">
    <source>
        <dbReference type="EMBL" id="RDE06647.1"/>
    </source>
</evidence>
<organism evidence="1 2">
    <name type="scientific">Sphingomonas aracearum</name>
    <dbReference type="NCBI Taxonomy" id="2283317"/>
    <lineage>
        <taxon>Bacteria</taxon>
        <taxon>Pseudomonadati</taxon>
        <taxon>Pseudomonadota</taxon>
        <taxon>Alphaproteobacteria</taxon>
        <taxon>Sphingomonadales</taxon>
        <taxon>Sphingomonadaceae</taxon>
        <taxon>Sphingomonas</taxon>
    </lineage>
</organism>
<comment type="caution">
    <text evidence="1">The sequence shown here is derived from an EMBL/GenBank/DDBJ whole genome shotgun (WGS) entry which is preliminary data.</text>
</comment>
<sequence length="116" mass="12784">MGGKQTLSFVSVRGILRSMAPADIDALLEAVHDEKSFGSFLHALAADFEADREMFEADPERYKYSSGPLGWEVGTVSDFLYGAAAEASRRPPLRPQVAANPWKRCAEMLYTAKITE</sequence>
<name>A0A369VYE5_9SPHN</name>
<reference evidence="1 2" key="1">
    <citation type="submission" date="2018-07" db="EMBL/GenBank/DDBJ databases">
        <title>a novel species of Sphingomonas isolated from the rhizosphere soil of Araceae plant.</title>
        <authorList>
            <person name="Zhiyong W."/>
            <person name="Qinglan Z."/>
            <person name="Zhiwei F."/>
            <person name="Ding X."/>
            <person name="Gejiao W."/>
            <person name="Shixue Z."/>
        </authorList>
    </citation>
    <scope>NUCLEOTIDE SEQUENCE [LARGE SCALE GENOMIC DNA]</scope>
    <source>
        <strain evidence="1 2">WZY 27</strain>
    </source>
</reference>
<dbReference type="EMBL" id="QQNB01000001">
    <property type="protein sequence ID" value="RDE06647.1"/>
    <property type="molecule type" value="Genomic_DNA"/>
</dbReference>
<accession>A0A369VYE5</accession>
<protein>
    <submittedName>
        <fullName evidence="1">Uncharacterized protein</fullName>
    </submittedName>
</protein>
<proteinExistence type="predicted"/>
<keyword evidence="2" id="KW-1185">Reference proteome</keyword>
<evidence type="ECO:0000313" key="2">
    <source>
        <dbReference type="Proteomes" id="UP000253918"/>
    </source>
</evidence>
<dbReference type="AlphaFoldDB" id="A0A369VYE5"/>
<dbReference type="Proteomes" id="UP000253918">
    <property type="component" value="Unassembled WGS sequence"/>
</dbReference>